<comment type="caution">
    <text evidence="2">The sequence shown here is derived from an EMBL/GenBank/DDBJ whole genome shotgun (WGS) entry which is preliminary data.</text>
</comment>
<protein>
    <submittedName>
        <fullName evidence="2">Uncharacterized protein</fullName>
    </submittedName>
</protein>
<name>A0A418Q1M8_9SPHN</name>
<organism evidence="2 3">
    <name type="scientific">Sphingomonas edaphi</name>
    <dbReference type="NCBI Taxonomy" id="2315689"/>
    <lineage>
        <taxon>Bacteria</taxon>
        <taxon>Pseudomonadati</taxon>
        <taxon>Pseudomonadota</taxon>
        <taxon>Alphaproteobacteria</taxon>
        <taxon>Sphingomonadales</taxon>
        <taxon>Sphingomonadaceae</taxon>
        <taxon>Sphingomonas</taxon>
    </lineage>
</organism>
<reference evidence="2 3" key="1">
    <citation type="submission" date="2018-09" db="EMBL/GenBank/DDBJ databases">
        <title>Sphingomonas sp. DAC4.</title>
        <authorList>
            <person name="Seo T."/>
        </authorList>
    </citation>
    <scope>NUCLEOTIDE SEQUENCE [LARGE SCALE GENOMIC DNA]</scope>
    <source>
        <strain evidence="2 3">DAC4</strain>
    </source>
</reference>
<keyword evidence="3" id="KW-1185">Reference proteome</keyword>
<feature type="compositionally biased region" description="Polar residues" evidence="1">
    <location>
        <begin position="113"/>
        <end position="129"/>
    </location>
</feature>
<evidence type="ECO:0000313" key="3">
    <source>
        <dbReference type="Proteomes" id="UP000285023"/>
    </source>
</evidence>
<evidence type="ECO:0000256" key="1">
    <source>
        <dbReference type="SAM" id="MobiDB-lite"/>
    </source>
</evidence>
<feature type="region of interest" description="Disordered" evidence="1">
    <location>
        <begin position="113"/>
        <end position="156"/>
    </location>
</feature>
<dbReference type="EMBL" id="QXTF01000001">
    <property type="protein sequence ID" value="RIX31819.1"/>
    <property type="molecule type" value="Genomic_DNA"/>
</dbReference>
<sequence>MAGENRTLSQWHLNADDRMFPDLAIKEMRLDGDTLHVLVANEGGYRADGPILVSARAIANGINGEAQPARLGRLPAGQSRWVALRHFQLKSASADRTSPIFVLGDSNAITASVRQSAPPASTLNRSGRSCETCREQNEANNSLTSGGGQLKRGRPD</sequence>
<accession>A0A418Q1M8</accession>
<evidence type="ECO:0000313" key="2">
    <source>
        <dbReference type="EMBL" id="RIX31819.1"/>
    </source>
</evidence>
<dbReference type="AlphaFoldDB" id="A0A418Q1M8"/>
<proteinExistence type="predicted"/>
<gene>
    <name evidence="2" type="ORF">D3M59_02125</name>
</gene>
<dbReference type="Proteomes" id="UP000285023">
    <property type="component" value="Unassembled WGS sequence"/>
</dbReference>